<comment type="caution">
    <text evidence="1">The sequence shown here is derived from an EMBL/GenBank/DDBJ whole genome shotgun (WGS) entry which is preliminary data.</text>
</comment>
<evidence type="ECO:0000313" key="1">
    <source>
        <dbReference type="EMBL" id="KDB53294.1"/>
    </source>
</evidence>
<name>A0A059KPZ3_9BURK</name>
<protein>
    <submittedName>
        <fullName evidence="1">Uncharacterized protein</fullName>
    </submittedName>
</protein>
<dbReference type="EMBL" id="AZRA01000027">
    <property type="protein sequence ID" value="KDB53294.1"/>
    <property type="molecule type" value="Genomic_DNA"/>
</dbReference>
<dbReference type="AlphaFoldDB" id="A0A059KPZ3"/>
<proteinExistence type="predicted"/>
<organism evidence="1 2">
    <name type="scientific">Sphaerotilus natans subsp. natans DSM 6575</name>
    <dbReference type="NCBI Taxonomy" id="1286631"/>
    <lineage>
        <taxon>Bacteria</taxon>
        <taxon>Pseudomonadati</taxon>
        <taxon>Pseudomonadota</taxon>
        <taxon>Betaproteobacteria</taxon>
        <taxon>Burkholderiales</taxon>
        <taxon>Sphaerotilaceae</taxon>
        <taxon>Sphaerotilus</taxon>
    </lineage>
</organism>
<dbReference type="Proteomes" id="UP000026714">
    <property type="component" value="Unassembled WGS sequence"/>
</dbReference>
<keyword evidence="2" id="KW-1185">Reference proteome</keyword>
<sequence>MTDLPADDLLTRLRAALGREFGEIRFWGFAVVRPSDRSWRLESIEREGSTLLLGLRDMAGLPLPALLSLDRPIGLTVSAHGLTFERAARLGFDGHEAWPDADGRHYGLATPRGTGHFEIQGLPALTLQA</sequence>
<gene>
    <name evidence="1" type="ORF">X805_11300</name>
</gene>
<reference evidence="1 2" key="1">
    <citation type="journal article" date="2014" name="FEMS Microbiol. Ecol.">
        <title>Sphaerotilus natans encrusted with nanoball-shaped Fe(III) oxide minerals formed by nitrate-reducing mixotrophic Fe(II) oxidation.</title>
        <authorList>
            <person name="Park S."/>
            <person name="Kim D.H."/>
            <person name="Lee J.H."/>
            <person name="Hur H.G."/>
        </authorList>
    </citation>
    <scope>NUCLEOTIDE SEQUENCE [LARGE SCALE GENOMIC DNA]</scope>
    <source>
        <strain evidence="1 2">DSM 6575</strain>
    </source>
</reference>
<evidence type="ECO:0000313" key="2">
    <source>
        <dbReference type="Proteomes" id="UP000026714"/>
    </source>
</evidence>
<dbReference type="RefSeq" id="WP_037479259.1">
    <property type="nucleotide sequence ID" value="NZ_AZRA01000027.1"/>
</dbReference>
<accession>A0A059KPZ3</accession>
<dbReference type="STRING" id="34103.SAMN05421778_101162"/>